<dbReference type="Gramene" id="LPERR01G04570.1">
    <property type="protein sequence ID" value="LPERR01G04570.1"/>
    <property type="gene ID" value="LPERR01G04570"/>
</dbReference>
<dbReference type="AlphaFoldDB" id="A0A0D9UXE9"/>
<reference evidence="2 3" key="1">
    <citation type="submission" date="2012-08" db="EMBL/GenBank/DDBJ databases">
        <title>Oryza genome evolution.</title>
        <authorList>
            <person name="Wing R.A."/>
        </authorList>
    </citation>
    <scope>NUCLEOTIDE SEQUENCE</scope>
</reference>
<reference evidence="2" key="3">
    <citation type="submission" date="2015-04" db="UniProtKB">
        <authorList>
            <consortium name="EnsemblPlants"/>
        </authorList>
    </citation>
    <scope>IDENTIFICATION</scope>
</reference>
<dbReference type="HOGENOM" id="CLU_2472297_0_0_1"/>
<name>A0A0D9UXE9_9ORYZ</name>
<feature type="region of interest" description="Disordered" evidence="1">
    <location>
        <begin position="30"/>
        <end position="50"/>
    </location>
</feature>
<keyword evidence="3" id="KW-1185">Reference proteome</keyword>
<protein>
    <submittedName>
        <fullName evidence="2">Uncharacterized protein</fullName>
    </submittedName>
</protein>
<accession>A0A0D9UXE9</accession>
<evidence type="ECO:0000313" key="2">
    <source>
        <dbReference type="EnsemblPlants" id="LPERR01G04570.1"/>
    </source>
</evidence>
<organism evidence="2 3">
    <name type="scientific">Leersia perrieri</name>
    <dbReference type="NCBI Taxonomy" id="77586"/>
    <lineage>
        <taxon>Eukaryota</taxon>
        <taxon>Viridiplantae</taxon>
        <taxon>Streptophyta</taxon>
        <taxon>Embryophyta</taxon>
        <taxon>Tracheophyta</taxon>
        <taxon>Spermatophyta</taxon>
        <taxon>Magnoliopsida</taxon>
        <taxon>Liliopsida</taxon>
        <taxon>Poales</taxon>
        <taxon>Poaceae</taxon>
        <taxon>BOP clade</taxon>
        <taxon>Oryzoideae</taxon>
        <taxon>Oryzeae</taxon>
        <taxon>Oryzinae</taxon>
        <taxon>Leersia</taxon>
    </lineage>
</organism>
<reference evidence="3" key="2">
    <citation type="submission" date="2013-12" db="EMBL/GenBank/DDBJ databases">
        <authorList>
            <person name="Yu Y."/>
            <person name="Lee S."/>
            <person name="de Baynast K."/>
            <person name="Wissotski M."/>
            <person name="Liu L."/>
            <person name="Talag J."/>
            <person name="Goicoechea J."/>
            <person name="Angelova A."/>
            <person name="Jetty R."/>
            <person name="Kudrna D."/>
            <person name="Golser W."/>
            <person name="Rivera L."/>
            <person name="Zhang J."/>
            <person name="Wing R."/>
        </authorList>
    </citation>
    <scope>NUCLEOTIDE SEQUENCE</scope>
</reference>
<evidence type="ECO:0000313" key="3">
    <source>
        <dbReference type="Proteomes" id="UP000032180"/>
    </source>
</evidence>
<dbReference type="EnsemblPlants" id="LPERR01G04570.1">
    <property type="protein sequence ID" value="LPERR01G04570.1"/>
    <property type="gene ID" value="LPERR01G04570"/>
</dbReference>
<evidence type="ECO:0000256" key="1">
    <source>
        <dbReference type="SAM" id="MobiDB-lite"/>
    </source>
</evidence>
<proteinExistence type="predicted"/>
<dbReference type="Proteomes" id="UP000032180">
    <property type="component" value="Chromosome 1"/>
</dbReference>
<sequence>MAARLTGGETTAAIACRAFLLDLSPPPPLVSGFGGGKKRMERGRDTPADGDHIQVWKKYRMEHRHFTPENRTAKTNSMTKMKEIELFI</sequence>